<feature type="region of interest" description="Disordered" evidence="1">
    <location>
        <begin position="77"/>
        <end position="97"/>
    </location>
</feature>
<organism evidence="2 3">
    <name type="scientific">Malassezia obtusa</name>
    <dbReference type="NCBI Taxonomy" id="76774"/>
    <lineage>
        <taxon>Eukaryota</taxon>
        <taxon>Fungi</taxon>
        <taxon>Dikarya</taxon>
        <taxon>Basidiomycota</taxon>
        <taxon>Ustilaginomycotina</taxon>
        <taxon>Malasseziomycetes</taxon>
        <taxon>Malasseziales</taxon>
        <taxon>Malasseziaceae</taxon>
        <taxon>Malassezia</taxon>
    </lineage>
</organism>
<evidence type="ECO:0000313" key="3">
    <source>
        <dbReference type="Proteomes" id="UP001214603"/>
    </source>
</evidence>
<protein>
    <submittedName>
        <fullName evidence="2">Uncharacterized protein</fullName>
    </submittedName>
</protein>
<sequence>MAATSTPTSVADLGMGQLLEREGYKETRIVTPVSKGPVVLSIDEADELPDAFNESENKYPDIHAWMKGMIAAQANDSVPQRPPLHTSQSEATLRPQPRLRRSMIWDASRAYHGGAPAPAKAAPAKAAPALPAPPLSFLAEPAKPVVSRADAVGTREEEPRMPMKSVRRTKSQDLLHKALKNQKSTKNIKPPPPLCSCGRANPPRSALSWRRSSVSIEPQWHAHDCPVRLSWELTATSPVPPAPPSLYVSTPSGMSAPRYLELAGREYEPRDLRVSEFRRLFSRVPHPRLTLVKRATIAGLYGLFRDPDPFSEPYRRVSSPYRRPRSPRKHRSSRTVSVPHLRRSSSFEKIGDEKGLRPERTPSVRKGMEPRSPPRTLLPSTTTASGEFSMLDKYQIAASPDLGKENCAEESLCPTLMESPTMYRATHRGVLRRPLSVAALGESLPPVPTETPRAADERTVLAQHNKVQSTPPPRHLPYRQPTRVPVSRSKLDLRKPSKTRPAPANDPAEARESMAGHAHHEPAEERDEPRTHAPIRRTQSSKMLKVQRKPSAMTLGLGLALPSAGAPALFVEGASSTSYGSTRSFDSGFVSNGEARRKQAIPPVPPIPPEYTCTSHSFATNH</sequence>
<keyword evidence="3" id="KW-1185">Reference proteome</keyword>
<dbReference type="EMBL" id="CP119934">
    <property type="protein sequence ID" value="WFD01960.1"/>
    <property type="molecule type" value="Genomic_DNA"/>
</dbReference>
<feature type="compositionally biased region" description="Basic and acidic residues" evidence="1">
    <location>
        <begin position="345"/>
        <end position="369"/>
    </location>
</feature>
<evidence type="ECO:0000256" key="1">
    <source>
        <dbReference type="SAM" id="MobiDB-lite"/>
    </source>
</evidence>
<reference evidence="2" key="1">
    <citation type="submission" date="2023-03" db="EMBL/GenBank/DDBJ databases">
        <title>Mating type loci evolution in Malassezia.</title>
        <authorList>
            <person name="Coelho M.A."/>
        </authorList>
    </citation>
    <scope>NUCLEOTIDE SEQUENCE</scope>
    <source>
        <strain evidence="2">CBS 7876</strain>
    </source>
</reference>
<evidence type="ECO:0000313" key="2">
    <source>
        <dbReference type="EMBL" id="WFD01960.1"/>
    </source>
</evidence>
<proteinExistence type="predicted"/>
<dbReference type="Proteomes" id="UP001214603">
    <property type="component" value="Chromosome 1"/>
</dbReference>
<name>A0AAF0DYW6_9BASI</name>
<gene>
    <name evidence="2" type="ORF">MOBT1_000641</name>
</gene>
<feature type="compositionally biased region" description="Basic residues" evidence="1">
    <location>
        <begin position="322"/>
        <end position="333"/>
    </location>
</feature>
<feature type="region of interest" description="Disordered" evidence="1">
    <location>
        <begin position="464"/>
        <end position="547"/>
    </location>
</feature>
<feature type="compositionally biased region" description="Basic and acidic residues" evidence="1">
    <location>
        <begin position="508"/>
        <end position="531"/>
    </location>
</feature>
<feature type="region of interest" description="Disordered" evidence="1">
    <location>
        <begin position="314"/>
        <end position="382"/>
    </location>
</feature>
<feature type="region of interest" description="Disordered" evidence="1">
    <location>
        <begin position="148"/>
        <end position="170"/>
    </location>
</feature>
<accession>A0AAF0DYW6</accession>
<dbReference type="AlphaFoldDB" id="A0AAF0DYW6"/>